<feature type="transmembrane region" description="Helical" evidence="1">
    <location>
        <begin position="127"/>
        <end position="145"/>
    </location>
</feature>
<dbReference type="EMBL" id="MN738786">
    <property type="protein sequence ID" value="QHT36703.1"/>
    <property type="molecule type" value="Genomic_DNA"/>
</dbReference>
<feature type="domain" description="CAAX prenyl protease 2/Lysostaphin resistance protein A-like" evidence="2">
    <location>
        <begin position="97"/>
        <end position="187"/>
    </location>
</feature>
<dbReference type="AlphaFoldDB" id="A0A6C0F7V8"/>
<protein>
    <recommendedName>
        <fullName evidence="2">CAAX prenyl protease 2/Lysostaphin resistance protein A-like domain-containing protein</fullName>
    </recommendedName>
</protein>
<dbReference type="GO" id="GO:0004175">
    <property type="term" value="F:endopeptidase activity"/>
    <property type="evidence" value="ECO:0007669"/>
    <property type="project" value="UniProtKB-ARBA"/>
</dbReference>
<reference evidence="3" key="1">
    <citation type="journal article" date="2020" name="Nature">
        <title>Giant virus diversity and host interactions through global metagenomics.</title>
        <authorList>
            <person name="Schulz F."/>
            <person name="Roux S."/>
            <person name="Paez-Espino D."/>
            <person name="Jungbluth S."/>
            <person name="Walsh D.A."/>
            <person name="Denef V.J."/>
            <person name="McMahon K.D."/>
            <person name="Konstantinidis K.T."/>
            <person name="Eloe-Fadrosh E.A."/>
            <person name="Kyrpides N.C."/>
            <person name="Woyke T."/>
        </authorList>
    </citation>
    <scope>NUCLEOTIDE SEQUENCE</scope>
    <source>
        <strain evidence="3">GVMAG-S-ERX555967-130</strain>
    </source>
</reference>
<evidence type="ECO:0000313" key="3">
    <source>
        <dbReference type="EMBL" id="QHT36703.1"/>
    </source>
</evidence>
<feature type="transmembrane region" description="Helical" evidence="1">
    <location>
        <begin position="12"/>
        <end position="28"/>
    </location>
</feature>
<keyword evidence="1" id="KW-1133">Transmembrane helix</keyword>
<organism evidence="3">
    <name type="scientific">viral metagenome</name>
    <dbReference type="NCBI Taxonomy" id="1070528"/>
    <lineage>
        <taxon>unclassified sequences</taxon>
        <taxon>metagenomes</taxon>
        <taxon>organismal metagenomes</taxon>
    </lineage>
</organism>
<dbReference type="GO" id="GO:0080120">
    <property type="term" value="P:CAAX-box protein maturation"/>
    <property type="evidence" value="ECO:0007669"/>
    <property type="project" value="UniProtKB-ARBA"/>
</dbReference>
<name>A0A6C0F7V8_9ZZZZ</name>
<evidence type="ECO:0000256" key="1">
    <source>
        <dbReference type="SAM" id="Phobius"/>
    </source>
</evidence>
<accession>A0A6C0F7V8</accession>
<feature type="transmembrane region" description="Helical" evidence="1">
    <location>
        <begin position="48"/>
        <end position="68"/>
    </location>
</feature>
<keyword evidence="1" id="KW-0812">Transmembrane</keyword>
<dbReference type="Pfam" id="PF02517">
    <property type="entry name" value="Rce1-like"/>
    <property type="match status" value="1"/>
</dbReference>
<keyword evidence="1" id="KW-0472">Membrane</keyword>
<evidence type="ECO:0000259" key="2">
    <source>
        <dbReference type="Pfam" id="PF02517"/>
    </source>
</evidence>
<proteinExistence type="predicted"/>
<dbReference type="InterPro" id="IPR003675">
    <property type="entry name" value="Rce1/LyrA-like_dom"/>
</dbReference>
<sequence length="207" mass="24267">MKTIYNIIYTQMDMKLLYITLFLLIVGIDYKSDLLKVKNYKKIKTNKFVLILIVSLLSFAILYINDYITYNYYDTGLKLSTKERDSSCDDSLEDSMQAGLLEELLFRLLVFNLIMVKFLKLDVTTSIILSSILFGLIHLTHYYYFDENISETVITIIQATFVGVLYAFLYANTNLSTVILLHFVTDYIDFKLLRCNKLTYKKMLFIE</sequence>